<keyword evidence="7" id="KW-0732">Signal</keyword>
<dbReference type="EC" id="4.2.1.1" evidence="2"/>
<evidence type="ECO:0000256" key="1">
    <source>
        <dbReference type="ARBA" id="ARBA00010718"/>
    </source>
</evidence>
<keyword evidence="3" id="KW-0479">Metal-binding</keyword>
<evidence type="ECO:0000313" key="11">
    <source>
        <dbReference type="Proteomes" id="UP000332933"/>
    </source>
</evidence>
<dbReference type="Proteomes" id="UP000332933">
    <property type="component" value="Unassembled WGS sequence"/>
</dbReference>
<gene>
    <name evidence="10" type="primary">Aste57867_12599</name>
    <name evidence="9" type="ORF">As57867_012553</name>
    <name evidence="10" type="ORF">ASTE57867_12599</name>
</gene>
<dbReference type="SUPFAM" id="SSF51069">
    <property type="entry name" value="Carbonic anhydrase"/>
    <property type="match status" value="1"/>
</dbReference>
<dbReference type="Gene3D" id="3.10.200.10">
    <property type="entry name" value="Alpha carbonic anhydrase"/>
    <property type="match status" value="1"/>
</dbReference>
<evidence type="ECO:0000256" key="3">
    <source>
        <dbReference type="ARBA" id="ARBA00022723"/>
    </source>
</evidence>
<sequence length="233" mass="25184">MHHLALVILSFLCVTLLAATQPSGQRQSPIDLRPHAPVANQGQISIKLGTGPATLVHKGKTIQADWRGSAHSQLVLNGHVYKPLQLHFHAGSEHRFNGIQHALEMHIVHQSVTDKTQLAVLGFAFELSSRTNPFLDQFFPALATNALASHGAQVPVDAIAGKALGVLHGAQFYRYQGSLTTTPFSENVEWVVAAATQPISQAQLNAYLALCPKPTARDVQPLHGRTVTLVQLD</sequence>
<evidence type="ECO:0000256" key="7">
    <source>
        <dbReference type="SAM" id="SignalP"/>
    </source>
</evidence>
<organism evidence="10 11">
    <name type="scientific">Aphanomyces stellatus</name>
    <dbReference type="NCBI Taxonomy" id="120398"/>
    <lineage>
        <taxon>Eukaryota</taxon>
        <taxon>Sar</taxon>
        <taxon>Stramenopiles</taxon>
        <taxon>Oomycota</taxon>
        <taxon>Saprolegniomycetes</taxon>
        <taxon>Saprolegniales</taxon>
        <taxon>Verrucalvaceae</taxon>
        <taxon>Aphanomyces</taxon>
    </lineage>
</organism>
<dbReference type="CDD" id="cd03124">
    <property type="entry name" value="alpha_CA_prokaryotic_like"/>
    <property type="match status" value="1"/>
</dbReference>
<dbReference type="PANTHER" id="PTHR18952">
    <property type="entry name" value="CARBONIC ANHYDRASE"/>
    <property type="match status" value="1"/>
</dbReference>
<evidence type="ECO:0000259" key="8">
    <source>
        <dbReference type="PROSITE" id="PS51144"/>
    </source>
</evidence>
<dbReference type="AlphaFoldDB" id="A0A485KY05"/>
<feature type="chain" id="PRO_5033826365" description="carbonic anhydrase" evidence="7">
    <location>
        <begin position="20"/>
        <end position="233"/>
    </location>
</feature>
<accession>A0A485KY05</accession>
<reference evidence="10 11" key="1">
    <citation type="submission" date="2019-03" db="EMBL/GenBank/DDBJ databases">
        <authorList>
            <person name="Gaulin E."/>
            <person name="Dumas B."/>
        </authorList>
    </citation>
    <scope>NUCLEOTIDE SEQUENCE [LARGE SCALE GENOMIC DNA]</scope>
    <source>
        <strain evidence="10">CBS 568.67</strain>
    </source>
</reference>
<dbReference type="InterPro" id="IPR023561">
    <property type="entry name" value="Carbonic_anhydrase_a-class"/>
</dbReference>
<evidence type="ECO:0000256" key="4">
    <source>
        <dbReference type="ARBA" id="ARBA00022833"/>
    </source>
</evidence>
<evidence type="ECO:0000256" key="2">
    <source>
        <dbReference type="ARBA" id="ARBA00012925"/>
    </source>
</evidence>
<proteinExistence type="inferred from homology"/>
<feature type="signal peptide" evidence="7">
    <location>
        <begin position="1"/>
        <end position="19"/>
    </location>
</feature>
<dbReference type="SMART" id="SM01057">
    <property type="entry name" value="Carb_anhydrase"/>
    <property type="match status" value="1"/>
</dbReference>
<keyword evidence="4" id="KW-0862">Zinc</keyword>
<reference evidence="9" key="2">
    <citation type="submission" date="2019-06" db="EMBL/GenBank/DDBJ databases">
        <title>Genomics analysis of Aphanomyces spp. identifies a new class of oomycete effector associated with host adaptation.</title>
        <authorList>
            <person name="Gaulin E."/>
        </authorList>
    </citation>
    <scope>NUCLEOTIDE SEQUENCE</scope>
    <source>
        <strain evidence="9">CBS 578.67</strain>
    </source>
</reference>
<dbReference type="InterPro" id="IPR036398">
    <property type="entry name" value="CA_dom_sf"/>
</dbReference>
<dbReference type="EMBL" id="VJMH01005380">
    <property type="protein sequence ID" value="KAF0696663.1"/>
    <property type="molecule type" value="Genomic_DNA"/>
</dbReference>
<dbReference type="GO" id="GO:0004089">
    <property type="term" value="F:carbonate dehydratase activity"/>
    <property type="evidence" value="ECO:0007669"/>
    <property type="project" value="UniProtKB-EC"/>
</dbReference>
<dbReference type="OrthoDB" id="429145at2759"/>
<dbReference type="InterPro" id="IPR041891">
    <property type="entry name" value="Alpha_CA_prokaryot-like"/>
</dbReference>
<evidence type="ECO:0000256" key="6">
    <source>
        <dbReference type="ARBA" id="ARBA00048348"/>
    </source>
</evidence>
<comment type="similarity">
    <text evidence="1">Belongs to the alpha-carbonic anhydrase family.</text>
</comment>
<evidence type="ECO:0000256" key="5">
    <source>
        <dbReference type="ARBA" id="ARBA00023239"/>
    </source>
</evidence>
<feature type="domain" description="Alpha-carbonic anhydrase" evidence="8">
    <location>
        <begin position="1"/>
        <end position="231"/>
    </location>
</feature>
<dbReference type="PANTHER" id="PTHR18952:SF265">
    <property type="entry name" value="CARBONIC ANHYDRASE"/>
    <property type="match status" value="1"/>
</dbReference>
<evidence type="ECO:0000313" key="10">
    <source>
        <dbReference type="EMBL" id="VFT89450.1"/>
    </source>
</evidence>
<keyword evidence="11" id="KW-1185">Reference proteome</keyword>
<evidence type="ECO:0000313" key="9">
    <source>
        <dbReference type="EMBL" id="KAF0696663.1"/>
    </source>
</evidence>
<protein>
    <recommendedName>
        <fullName evidence="2">carbonic anhydrase</fullName>
        <ecNumber evidence="2">4.2.1.1</ecNumber>
    </recommendedName>
</protein>
<dbReference type="PROSITE" id="PS51144">
    <property type="entry name" value="ALPHA_CA_2"/>
    <property type="match status" value="1"/>
</dbReference>
<dbReference type="GO" id="GO:0008270">
    <property type="term" value="F:zinc ion binding"/>
    <property type="evidence" value="ECO:0007669"/>
    <property type="project" value="InterPro"/>
</dbReference>
<dbReference type="Pfam" id="PF00194">
    <property type="entry name" value="Carb_anhydrase"/>
    <property type="match status" value="1"/>
</dbReference>
<name>A0A485KY05_9STRA</name>
<keyword evidence="5" id="KW-0456">Lyase</keyword>
<comment type="catalytic activity">
    <reaction evidence="6">
        <text>hydrogencarbonate + H(+) = CO2 + H2O</text>
        <dbReference type="Rhea" id="RHEA:10748"/>
        <dbReference type="ChEBI" id="CHEBI:15377"/>
        <dbReference type="ChEBI" id="CHEBI:15378"/>
        <dbReference type="ChEBI" id="CHEBI:16526"/>
        <dbReference type="ChEBI" id="CHEBI:17544"/>
        <dbReference type="EC" id="4.2.1.1"/>
    </reaction>
</comment>
<dbReference type="InterPro" id="IPR001148">
    <property type="entry name" value="CA_dom"/>
</dbReference>
<dbReference type="EMBL" id="CAADRA010005401">
    <property type="protein sequence ID" value="VFT89450.1"/>
    <property type="molecule type" value="Genomic_DNA"/>
</dbReference>